<organism evidence="1 2">
    <name type="scientific">Populus alba x Populus x berolinensis</name>
    <dbReference type="NCBI Taxonomy" id="444605"/>
    <lineage>
        <taxon>Eukaryota</taxon>
        <taxon>Viridiplantae</taxon>
        <taxon>Streptophyta</taxon>
        <taxon>Embryophyta</taxon>
        <taxon>Tracheophyta</taxon>
        <taxon>Spermatophyta</taxon>
        <taxon>Magnoliopsida</taxon>
        <taxon>eudicotyledons</taxon>
        <taxon>Gunneridae</taxon>
        <taxon>Pentapetalae</taxon>
        <taxon>rosids</taxon>
        <taxon>fabids</taxon>
        <taxon>Malpighiales</taxon>
        <taxon>Salicaceae</taxon>
        <taxon>Saliceae</taxon>
        <taxon>Populus</taxon>
    </lineage>
</organism>
<name>A0AAD6Q774_9ROSI</name>
<keyword evidence="2" id="KW-1185">Reference proteome</keyword>
<proteinExistence type="predicted"/>
<dbReference type="Proteomes" id="UP001164929">
    <property type="component" value="Chromosome 10"/>
</dbReference>
<sequence>MSIIFCLLRWAGAGKDLGIEGPKRMWVYIWEGLLDLFLLVVICLQDALLKNKLLEHEKDPAFRRGRSDAAATSESYVKFGWCLHRRFDDKGVLMRKEIAAETLTSSKNLNCVQSIVQKKKEIYKSLRSRLSEKQ</sequence>
<reference evidence="1" key="1">
    <citation type="journal article" date="2023" name="Mol. Ecol. Resour.">
        <title>Chromosome-level genome assembly of a triploid poplar Populus alba 'Berolinensis'.</title>
        <authorList>
            <person name="Chen S."/>
            <person name="Yu Y."/>
            <person name="Wang X."/>
            <person name="Wang S."/>
            <person name="Zhang T."/>
            <person name="Zhou Y."/>
            <person name="He R."/>
            <person name="Meng N."/>
            <person name="Wang Y."/>
            <person name="Liu W."/>
            <person name="Liu Z."/>
            <person name="Liu J."/>
            <person name="Guo Q."/>
            <person name="Huang H."/>
            <person name="Sederoff R.R."/>
            <person name="Wang G."/>
            <person name="Qu G."/>
            <person name="Chen S."/>
        </authorList>
    </citation>
    <scope>NUCLEOTIDE SEQUENCE</scope>
    <source>
        <strain evidence="1">SC-2020</strain>
    </source>
</reference>
<dbReference type="EMBL" id="JAQIZT010000010">
    <property type="protein sequence ID" value="KAJ6981471.1"/>
    <property type="molecule type" value="Genomic_DNA"/>
</dbReference>
<comment type="caution">
    <text evidence="1">The sequence shown here is derived from an EMBL/GenBank/DDBJ whole genome shotgun (WGS) entry which is preliminary data.</text>
</comment>
<accession>A0AAD6Q774</accession>
<gene>
    <name evidence="1" type="ORF">NC653_024763</name>
</gene>
<protein>
    <submittedName>
        <fullName evidence="1">Uncharacterized protein</fullName>
    </submittedName>
</protein>
<evidence type="ECO:0000313" key="2">
    <source>
        <dbReference type="Proteomes" id="UP001164929"/>
    </source>
</evidence>
<evidence type="ECO:0000313" key="1">
    <source>
        <dbReference type="EMBL" id="KAJ6981471.1"/>
    </source>
</evidence>
<dbReference type="AlphaFoldDB" id="A0AAD6Q774"/>